<name>A0A4Y3WQT9_9PSEU</name>
<comment type="cofactor">
    <cofactor evidence="2">
        <name>[4Fe-4S] cluster</name>
        <dbReference type="ChEBI" id="CHEBI:49883"/>
    </cofactor>
</comment>
<feature type="domain" description="Rhodanese" evidence="10">
    <location>
        <begin position="488"/>
        <end position="536"/>
    </location>
</feature>
<evidence type="ECO:0000256" key="5">
    <source>
        <dbReference type="ARBA" id="ARBA00022643"/>
    </source>
</evidence>
<evidence type="ECO:0000256" key="6">
    <source>
        <dbReference type="ARBA" id="ARBA00022723"/>
    </source>
</evidence>
<dbReference type="RefSeq" id="WP_218030177.1">
    <property type="nucleotide sequence ID" value="NZ_BAAARZ010000018.1"/>
</dbReference>
<dbReference type="PANTHER" id="PTHR42917:SF2">
    <property type="entry name" value="2,4-DIENOYL-COA REDUCTASE [(2E)-ENOYL-COA-PRODUCING]"/>
    <property type="match status" value="1"/>
</dbReference>
<keyword evidence="9" id="KW-0411">Iron-sulfur</keyword>
<sequence>MLNDPIRLGSLTLRNRVVFPAHLTNFAEDGLPTAQHAAYYAARAAGGAGLVITEEHGVDPHDRPYEKLIHASDAALPGYRAITAAVHAHGAAVLAQLTHNGGQSSGMYSRRPVHAPSPVPDPLFREVPVELDAVGIARIVDGYAATAARCVAGGFDGVELQGAHSSLIRQFLSPATNRRADAHGRDRDRFLLDVVAAVRAAIGPDRVLGVRLCGDEGIEHGIGIDDAVATARRLRDTGTVDYLNTAIGVATSTLYLVEASLRFPPGYALSVPAAIRAAVDLPVVGVGRFTTPADAERALTQGHCDLVGVVRGQIAEPAFASAPVRACVGCNQECVGRVGRNRWLGCAVNPRAGRESVALPAPGVGRRVLVVGAGPGGLRAAATAAARGHRVELYERDDTTGGAVRLAAAAPGRAEFGRVVHDLLAECRAAGVEIRTGVDVDAALVERVAPDVVVLATGARARRPGWAVDGVVDVRDVLSGRLDAVTSPGDRVLVYDELGFHQAPAAAEWLAARGCTVEIMTPGMVVAQDLGTTLDMELFHRRAHAAGITLTTDRMVTGAVGGASAGPEVTVLHHTVGTVERRRYDLVVTVVPPTPDDALWAALRGGPRPVHRVGDCLAPRRVHAAVAEGDRVAVGL</sequence>
<evidence type="ECO:0000256" key="8">
    <source>
        <dbReference type="ARBA" id="ARBA00023004"/>
    </source>
</evidence>
<dbReference type="Gene3D" id="3.50.50.60">
    <property type="entry name" value="FAD/NAD(P)-binding domain"/>
    <property type="match status" value="1"/>
</dbReference>
<dbReference type="PRINTS" id="PR00368">
    <property type="entry name" value="FADPNR"/>
</dbReference>
<evidence type="ECO:0000256" key="7">
    <source>
        <dbReference type="ARBA" id="ARBA00023002"/>
    </source>
</evidence>
<reference evidence="11 12" key="1">
    <citation type="submission" date="2019-06" db="EMBL/GenBank/DDBJ databases">
        <title>Whole genome shotgun sequence of Pseudonocardia hydrocarbonoxydans NBRC 14498.</title>
        <authorList>
            <person name="Hosoyama A."/>
            <person name="Uohara A."/>
            <person name="Ohji S."/>
            <person name="Ichikawa N."/>
        </authorList>
    </citation>
    <scope>NUCLEOTIDE SEQUENCE [LARGE SCALE GENOMIC DNA]</scope>
    <source>
        <strain evidence="11 12">NBRC 14498</strain>
    </source>
</reference>
<keyword evidence="8" id="KW-0408">Iron</keyword>
<evidence type="ECO:0000256" key="4">
    <source>
        <dbReference type="ARBA" id="ARBA00022630"/>
    </source>
</evidence>
<organism evidence="11 12">
    <name type="scientific">Pseudonocardia hydrocarbonoxydans</name>
    <dbReference type="NCBI Taxonomy" id="76726"/>
    <lineage>
        <taxon>Bacteria</taxon>
        <taxon>Bacillati</taxon>
        <taxon>Actinomycetota</taxon>
        <taxon>Actinomycetes</taxon>
        <taxon>Pseudonocardiales</taxon>
        <taxon>Pseudonocardiaceae</taxon>
        <taxon>Pseudonocardia</taxon>
    </lineage>
</organism>
<gene>
    <name evidence="11" type="ORF">PHY01_31410</name>
</gene>
<dbReference type="InterPro" id="IPR023987">
    <property type="entry name" value="CHP03977_oxidoreductase"/>
</dbReference>
<keyword evidence="5" id="KW-0288">FMN</keyword>
<comment type="similarity">
    <text evidence="3">In the N-terminal section; belongs to the NADH:flavin oxidoreductase/NADH oxidase family.</text>
</comment>
<keyword evidence="4" id="KW-0285">Flavoprotein</keyword>
<dbReference type="SUPFAM" id="SSF51395">
    <property type="entry name" value="FMN-linked oxidoreductases"/>
    <property type="match status" value="1"/>
</dbReference>
<dbReference type="GO" id="GO:0008670">
    <property type="term" value="F:2,4-dienoyl-CoA reductase (NADPH) activity"/>
    <property type="evidence" value="ECO:0007669"/>
    <property type="project" value="TreeGrafter"/>
</dbReference>
<dbReference type="GO" id="GO:0051536">
    <property type="term" value="F:iron-sulfur cluster binding"/>
    <property type="evidence" value="ECO:0007669"/>
    <property type="project" value="UniProtKB-KW"/>
</dbReference>
<evidence type="ECO:0000259" key="10">
    <source>
        <dbReference type="PROSITE" id="PS50206"/>
    </source>
</evidence>
<evidence type="ECO:0000313" key="11">
    <source>
        <dbReference type="EMBL" id="GEC20858.1"/>
    </source>
</evidence>
<keyword evidence="12" id="KW-1185">Reference proteome</keyword>
<dbReference type="NCBIfam" id="TIGR03997">
    <property type="entry name" value="mycofact_OYE_2"/>
    <property type="match status" value="1"/>
</dbReference>
<evidence type="ECO:0000256" key="3">
    <source>
        <dbReference type="ARBA" id="ARBA00011048"/>
    </source>
</evidence>
<evidence type="ECO:0000313" key="12">
    <source>
        <dbReference type="Proteomes" id="UP000320338"/>
    </source>
</evidence>
<dbReference type="SUPFAM" id="SSF51905">
    <property type="entry name" value="FAD/NAD(P)-binding domain"/>
    <property type="match status" value="1"/>
</dbReference>
<evidence type="ECO:0000256" key="1">
    <source>
        <dbReference type="ARBA" id="ARBA00001917"/>
    </source>
</evidence>
<evidence type="ECO:0000256" key="9">
    <source>
        <dbReference type="ARBA" id="ARBA00023014"/>
    </source>
</evidence>
<protein>
    <submittedName>
        <fullName evidence="11">Oxidoreductase</fullName>
    </submittedName>
</protein>
<keyword evidence="7" id="KW-0560">Oxidoreductase</keyword>
<evidence type="ECO:0000256" key="2">
    <source>
        <dbReference type="ARBA" id="ARBA00001966"/>
    </source>
</evidence>
<dbReference type="AlphaFoldDB" id="A0A4Y3WQT9"/>
<dbReference type="PROSITE" id="PS50206">
    <property type="entry name" value="RHODANESE_3"/>
    <property type="match status" value="1"/>
</dbReference>
<dbReference type="InterPro" id="IPR001763">
    <property type="entry name" value="Rhodanese-like_dom"/>
</dbReference>
<keyword evidence="6" id="KW-0479">Metal-binding</keyword>
<dbReference type="GO" id="GO:0033543">
    <property type="term" value="P:fatty acid beta-oxidation, unsaturated, even number, reductase/isomerase pathway"/>
    <property type="evidence" value="ECO:0007669"/>
    <property type="project" value="TreeGrafter"/>
</dbReference>
<dbReference type="PANTHER" id="PTHR42917">
    <property type="entry name" value="2,4-DIENOYL-COA REDUCTASE"/>
    <property type="match status" value="1"/>
</dbReference>
<dbReference type="InterPro" id="IPR001155">
    <property type="entry name" value="OxRdtase_FMN_N"/>
</dbReference>
<dbReference type="Gene3D" id="3.20.20.70">
    <property type="entry name" value="Aldolase class I"/>
    <property type="match status" value="1"/>
</dbReference>
<accession>A0A4Y3WQT9</accession>
<dbReference type="Proteomes" id="UP000320338">
    <property type="component" value="Unassembled WGS sequence"/>
</dbReference>
<dbReference type="GO" id="GO:0046872">
    <property type="term" value="F:metal ion binding"/>
    <property type="evidence" value="ECO:0007669"/>
    <property type="project" value="UniProtKB-KW"/>
</dbReference>
<dbReference type="InterPro" id="IPR023753">
    <property type="entry name" value="FAD/NAD-binding_dom"/>
</dbReference>
<proteinExistence type="inferred from homology"/>
<dbReference type="EMBL" id="BJNG01000025">
    <property type="protein sequence ID" value="GEC20858.1"/>
    <property type="molecule type" value="Genomic_DNA"/>
</dbReference>
<dbReference type="Pfam" id="PF00724">
    <property type="entry name" value="Oxidored_FMN"/>
    <property type="match status" value="1"/>
</dbReference>
<dbReference type="InterPro" id="IPR036188">
    <property type="entry name" value="FAD/NAD-bd_sf"/>
</dbReference>
<comment type="caution">
    <text evidence="11">The sequence shown here is derived from an EMBL/GenBank/DDBJ whole genome shotgun (WGS) entry which is preliminary data.</text>
</comment>
<dbReference type="Gene3D" id="3.40.50.720">
    <property type="entry name" value="NAD(P)-binding Rossmann-like Domain"/>
    <property type="match status" value="1"/>
</dbReference>
<dbReference type="GO" id="GO:0010181">
    <property type="term" value="F:FMN binding"/>
    <property type="evidence" value="ECO:0007669"/>
    <property type="project" value="InterPro"/>
</dbReference>
<dbReference type="SUPFAM" id="SSF51971">
    <property type="entry name" value="Nucleotide-binding domain"/>
    <property type="match status" value="1"/>
</dbReference>
<dbReference type="Pfam" id="PF07992">
    <property type="entry name" value="Pyr_redox_2"/>
    <property type="match status" value="1"/>
</dbReference>
<dbReference type="InterPro" id="IPR051793">
    <property type="entry name" value="NADH:flavin_oxidoreductase"/>
</dbReference>
<comment type="cofactor">
    <cofactor evidence="1">
        <name>FMN</name>
        <dbReference type="ChEBI" id="CHEBI:58210"/>
    </cofactor>
</comment>
<dbReference type="InterPro" id="IPR013785">
    <property type="entry name" value="Aldolase_TIM"/>
</dbReference>